<sequence>MTQPSPSSGLPITAVRALPAQTNHFLERRCVMGHQRIGNLENSSVADGGYRMLASYTYRAAACSVEESEREVMRDAQSWW</sequence>
<organism evidence="1 2">
    <name type="scientific">Portunus trituberculatus</name>
    <name type="common">Swimming crab</name>
    <name type="synonym">Neptunus trituberculatus</name>
    <dbReference type="NCBI Taxonomy" id="210409"/>
    <lineage>
        <taxon>Eukaryota</taxon>
        <taxon>Metazoa</taxon>
        <taxon>Ecdysozoa</taxon>
        <taxon>Arthropoda</taxon>
        <taxon>Crustacea</taxon>
        <taxon>Multicrustacea</taxon>
        <taxon>Malacostraca</taxon>
        <taxon>Eumalacostraca</taxon>
        <taxon>Eucarida</taxon>
        <taxon>Decapoda</taxon>
        <taxon>Pleocyemata</taxon>
        <taxon>Brachyura</taxon>
        <taxon>Eubrachyura</taxon>
        <taxon>Portunoidea</taxon>
        <taxon>Portunidae</taxon>
        <taxon>Portuninae</taxon>
        <taxon>Portunus</taxon>
    </lineage>
</organism>
<gene>
    <name evidence="1" type="ORF">E2C01_050404</name>
</gene>
<dbReference type="EMBL" id="VSRR010013947">
    <property type="protein sequence ID" value="MPC56443.1"/>
    <property type="molecule type" value="Genomic_DNA"/>
</dbReference>
<reference evidence="1 2" key="1">
    <citation type="submission" date="2019-05" db="EMBL/GenBank/DDBJ databases">
        <title>Another draft genome of Portunus trituberculatus and its Hox gene families provides insights of decapod evolution.</title>
        <authorList>
            <person name="Jeong J.-H."/>
            <person name="Song I."/>
            <person name="Kim S."/>
            <person name="Choi T."/>
            <person name="Kim D."/>
            <person name="Ryu S."/>
            <person name="Kim W."/>
        </authorList>
    </citation>
    <scope>NUCLEOTIDE SEQUENCE [LARGE SCALE GENOMIC DNA]</scope>
    <source>
        <tissue evidence="1">Muscle</tissue>
    </source>
</reference>
<comment type="caution">
    <text evidence="1">The sequence shown here is derived from an EMBL/GenBank/DDBJ whole genome shotgun (WGS) entry which is preliminary data.</text>
</comment>
<dbReference type="Proteomes" id="UP000324222">
    <property type="component" value="Unassembled WGS sequence"/>
</dbReference>
<proteinExistence type="predicted"/>
<keyword evidence="2" id="KW-1185">Reference proteome</keyword>
<evidence type="ECO:0000313" key="2">
    <source>
        <dbReference type="Proteomes" id="UP000324222"/>
    </source>
</evidence>
<protein>
    <submittedName>
        <fullName evidence="1">Uncharacterized protein</fullName>
    </submittedName>
</protein>
<dbReference type="AlphaFoldDB" id="A0A5B7GGE5"/>
<name>A0A5B7GGE5_PORTR</name>
<evidence type="ECO:0000313" key="1">
    <source>
        <dbReference type="EMBL" id="MPC56443.1"/>
    </source>
</evidence>
<accession>A0A5B7GGE5</accession>